<organism evidence="1 2">
    <name type="scientific">Phytophthora megakarya</name>
    <dbReference type="NCBI Taxonomy" id="4795"/>
    <lineage>
        <taxon>Eukaryota</taxon>
        <taxon>Sar</taxon>
        <taxon>Stramenopiles</taxon>
        <taxon>Oomycota</taxon>
        <taxon>Peronosporomycetes</taxon>
        <taxon>Peronosporales</taxon>
        <taxon>Peronosporaceae</taxon>
        <taxon>Phytophthora</taxon>
    </lineage>
</organism>
<keyword evidence="2" id="KW-1185">Reference proteome</keyword>
<proteinExistence type="predicted"/>
<gene>
    <name evidence="1" type="ORF">PHMEG_000940</name>
</gene>
<reference evidence="2" key="1">
    <citation type="submission" date="2017-03" db="EMBL/GenBank/DDBJ databases">
        <title>Phytopthora megakarya and P. palmivora, two closely related causual agents of cacao black pod achieved similar genome size and gene model numbers by different mechanisms.</title>
        <authorList>
            <person name="Ali S."/>
            <person name="Shao J."/>
            <person name="Larry D.J."/>
            <person name="Kronmiller B."/>
            <person name="Shen D."/>
            <person name="Strem M.D."/>
            <person name="Melnick R.L."/>
            <person name="Guiltinan M.J."/>
            <person name="Tyler B.M."/>
            <person name="Meinhardt L.W."/>
            <person name="Bailey B.A."/>
        </authorList>
    </citation>
    <scope>NUCLEOTIDE SEQUENCE [LARGE SCALE GENOMIC DNA]</scope>
    <source>
        <strain evidence="2">zdho120</strain>
    </source>
</reference>
<dbReference type="OrthoDB" id="127615at2759"/>
<accession>A0A225X2H0</accession>
<evidence type="ECO:0000313" key="1">
    <source>
        <dbReference type="EMBL" id="OWZ24091.1"/>
    </source>
</evidence>
<protein>
    <submittedName>
        <fullName evidence="1">Uncharacterized protein</fullName>
    </submittedName>
</protein>
<comment type="caution">
    <text evidence="1">The sequence shown here is derived from an EMBL/GenBank/DDBJ whole genome shotgun (WGS) entry which is preliminary data.</text>
</comment>
<sequence length="196" mass="23140">MANCSDSVLFVFVLSRHFYLPSDSYHKLLTTTPKYYIKNENSKYVRVKVHESFHRQQLRKVIGVRYPSTISNDKLHKRTKTEPLRSHLLRSRWRLFGHILRRPAEIPANRFMIAFFTPSETGKWRGRHRQTLPTILDADLQTLSAGHRLQRAPDLYLLRLCAQDRAAWKDLTESLLAYAPLNGPWSREKRNVENER</sequence>
<name>A0A225X2H0_9STRA</name>
<evidence type="ECO:0000313" key="2">
    <source>
        <dbReference type="Proteomes" id="UP000198211"/>
    </source>
</evidence>
<dbReference type="AlphaFoldDB" id="A0A225X2H0"/>
<dbReference type="Proteomes" id="UP000198211">
    <property type="component" value="Unassembled WGS sequence"/>
</dbReference>
<dbReference type="EMBL" id="NBNE01000029">
    <property type="protein sequence ID" value="OWZ24091.1"/>
    <property type="molecule type" value="Genomic_DNA"/>
</dbReference>